<comment type="pathway">
    <text evidence="1 7">Cell wall biogenesis; peptidoglycan biosynthesis.</text>
</comment>
<dbReference type="GO" id="GO:0071555">
    <property type="term" value="P:cell wall organization"/>
    <property type="evidence" value="ECO:0007669"/>
    <property type="project" value="UniProtKB-UniRule"/>
</dbReference>
<reference evidence="9 10" key="1">
    <citation type="journal article" date="2013" name="Genome Announc.">
        <title>Draft Genome Sequence of Strain JLT2015T, Belonging to the Family Sphingomonadaceae of the Alphaproteobacteria.</title>
        <authorList>
            <person name="Tang K."/>
            <person name="Liu K."/>
            <person name="Li S."/>
            <person name="Jiao N."/>
        </authorList>
    </citation>
    <scope>NUCLEOTIDE SEQUENCE [LARGE SCALE GENOMIC DNA]</scope>
    <source>
        <strain evidence="9 10">JLT2015</strain>
    </source>
</reference>
<evidence type="ECO:0000256" key="4">
    <source>
        <dbReference type="ARBA" id="ARBA00022960"/>
    </source>
</evidence>
<evidence type="ECO:0000256" key="6">
    <source>
        <dbReference type="ARBA" id="ARBA00023316"/>
    </source>
</evidence>
<dbReference type="Pfam" id="PF03734">
    <property type="entry name" value="YkuD"/>
    <property type="match status" value="1"/>
</dbReference>
<dbReference type="AlphaFoldDB" id="M2U360"/>
<dbReference type="PANTHER" id="PTHR30582">
    <property type="entry name" value="L,D-TRANSPEPTIDASE"/>
    <property type="match status" value="1"/>
</dbReference>
<keyword evidence="3" id="KW-0808">Transferase</keyword>
<dbReference type="SUPFAM" id="SSF141523">
    <property type="entry name" value="L,D-transpeptidase catalytic domain-like"/>
    <property type="match status" value="1"/>
</dbReference>
<evidence type="ECO:0000256" key="7">
    <source>
        <dbReference type="PROSITE-ProRule" id="PRU01373"/>
    </source>
</evidence>
<dbReference type="EMBL" id="AMRV01000007">
    <property type="protein sequence ID" value="EMD82432.1"/>
    <property type="molecule type" value="Genomic_DNA"/>
</dbReference>
<comment type="similarity">
    <text evidence="2">Belongs to the YkuD family.</text>
</comment>
<dbReference type="PATRIC" id="fig|1234595.3.peg.2156"/>
<dbReference type="GO" id="GO:0018104">
    <property type="term" value="P:peptidoglycan-protein cross-linking"/>
    <property type="evidence" value="ECO:0007669"/>
    <property type="project" value="TreeGrafter"/>
</dbReference>
<evidence type="ECO:0000313" key="10">
    <source>
        <dbReference type="Proteomes" id="UP000011717"/>
    </source>
</evidence>
<gene>
    <name evidence="9" type="ORF">C725_2153</name>
</gene>
<evidence type="ECO:0000256" key="5">
    <source>
        <dbReference type="ARBA" id="ARBA00022984"/>
    </source>
</evidence>
<dbReference type="RefSeq" id="WP_008602711.1">
    <property type="nucleotide sequence ID" value="NZ_AMRV01000007.1"/>
</dbReference>
<dbReference type="UniPathway" id="UPA00219"/>
<proteinExistence type="inferred from homology"/>
<dbReference type="NCBIfam" id="NF004785">
    <property type="entry name" value="PRK06132.1-2"/>
    <property type="match status" value="1"/>
</dbReference>
<dbReference type="GO" id="GO:0008360">
    <property type="term" value="P:regulation of cell shape"/>
    <property type="evidence" value="ECO:0007669"/>
    <property type="project" value="UniProtKB-UniRule"/>
</dbReference>
<accession>M2U360</accession>
<sequence>MEANAPGTSADPFEAALEPGDFIWQPELAETGQIHAYVDLGAQLVTVYRGNTRIGVSTISSGMEGYETPTGVFEILQKKVEHYSNLYNDAPMPYMQRLTWDGIAFHVGKLPGEAASHGCIRLPEEFAVKFFEATEMGAPVEIVGTTGSPDVTLAANETREMPLTPRQQTAALNKAAASGTFEVAMTE</sequence>
<evidence type="ECO:0000313" key="9">
    <source>
        <dbReference type="EMBL" id="EMD82432.1"/>
    </source>
</evidence>
<dbReference type="InterPro" id="IPR005490">
    <property type="entry name" value="LD_TPept_cat_dom"/>
</dbReference>
<keyword evidence="5 7" id="KW-0573">Peptidoglycan synthesis</keyword>
<evidence type="ECO:0000256" key="1">
    <source>
        <dbReference type="ARBA" id="ARBA00004752"/>
    </source>
</evidence>
<evidence type="ECO:0000259" key="8">
    <source>
        <dbReference type="PROSITE" id="PS52029"/>
    </source>
</evidence>
<feature type="active site" description="Nucleophile" evidence="7">
    <location>
        <position position="119"/>
    </location>
</feature>
<dbReference type="GO" id="GO:0016740">
    <property type="term" value="F:transferase activity"/>
    <property type="evidence" value="ECO:0007669"/>
    <property type="project" value="UniProtKB-KW"/>
</dbReference>
<keyword evidence="6 7" id="KW-0961">Cell wall biogenesis/degradation</keyword>
<keyword evidence="4 7" id="KW-0133">Cell shape</keyword>
<dbReference type="PANTHER" id="PTHR30582:SF2">
    <property type="entry name" value="L,D-TRANSPEPTIDASE YCIB-RELATED"/>
    <property type="match status" value="1"/>
</dbReference>
<dbReference type="GO" id="GO:0071972">
    <property type="term" value="F:peptidoglycan L,D-transpeptidase activity"/>
    <property type="evidence" value="ECO:0007669"/>
    <property type="project" value="TreeGrafter"/>
</dbReference>
<comment type="caution">
    <text evidence="9">The sequence shown here is derived from an EMBL/GenBank/DDBJ whole genome shotgun (WGS) entry which is preliminary data.</text>
</comment>
<dbReference type="Proteomes" id="UP000011717">
    <property type="component" value="Unassembled WGS sequence"/>
</dbReference>
<feature type="domain" description="L,D-TPase catalytic" evidence="8">
    <location>
        <begin position="34"/>
        <end position="143"/>
    </location>
</feature>
<organism evidence="9 10">
    <name type="scientific">Pacificimonas flava</name>
    <dbReference type="NCBI Taxonomy" id="1234595"/>
    <lineage>
        <taxon>Bacteria</taxon>
        <taxon>Pseudomonadati</taxon>
        <taxon>Pseudomonadota</taxon>
        <taxon>Alphaproteobacteria</taxon>
        <taxon>Sphingomonadales</taxon>
        <taxon>Sphingosinicellaceae</taxon>
        <taxon>Pacificimonas</taxon>
    </lineage>
</organism>
<feature type="active site" description="Proton donor/acceptor" evidence="7">
    <location>
        <position position="106"/>
    </location>
</feature>
<dbReference type="Gene3D" id="2.40.440.10">
    <property type="entry name" value="L,D-transpeptidase catalytic domain-like"/>
    <property type="match status" value="1"/>
</dbReference>
<dbReference type="CDD" id="cd16913">
    <property type="entry name" value="YkuD_like"/>
    <property type="match status" value="1"/>
</dbReference>
<keyword evidence="10" id="KW-1185">Reference proteome</keyword>
<dbReference type="InterPro" id="IPR038063">
    <property type="entry name" value="Transpep_catalytic_dom"/>
</dbReference>
<dbReference type="PROSITE" id="PS52029">
    <property type="entry name" value="LD_TPASE"/>
    <property type="match status" value="1"/>
</dbReference>
<protein>
    <recommendedName>
        <fullName evidence="8">L,D-TPase catalytic domain-containing protein</fullName>
    </recommendedName>
</protein>
<name>M2U360_9SPHN</name>
<dbReference type="InterPro" id="IPR050979">
    <property type="entry name" value="LD-transpeptidase"/>
</dbReference>
<evidence type="ECO:0000256" key="2">
    <source>
        <dbReference type="ARBA" id="ARBA00005992"/>
    </source>
</evidence>
<dbReference type="GO" id="GO:0005576">
    <property type="term" value="C:extracellular region"/>
    <property type="evidence" value="ECO:0007669"/>
    <property type="project" value="TreeGrafter"/>
</dbReference>
<evidence type="ECO:0000256" key="3">
    <source>
        <dbReference type="ARBA" id="ARBA00022679"/>
    </source>
</evidence>